<feature type="transmembrane region" description="Helical" evidence="5">
    <location>
        <begin position="358"/>
        <end position="377"/>
    </location>
</feature>
<dbReference type="EMBL" id="PDNB01000115">
    <property type="protein sequence ID" value="PGH06685.1"/>
    <property type="molecule type" value="Genomic_DNA"/>
</dbReference>
<feature type="transmembrane region" description="Helical" evidence="5">
    <location>
        <begin position="389"/>
        <end position="411"/>
    </location>
</feature>
<feature type="transmembrane region" description="Helical" evidence="5">
    <location>
        <begin position="451"/>
        <end position="473"/>
    </location>
</feature>
<feature type="transmembrane region" description="Helical" evidence="5">
    <location>
        <begin position="166"/>
        <end position="188"/>
    </location>
</feature>
<protein>
    <recommendedName>
        <fullName evidence="6">Major facilitator superfamily (MFS) profile domain-containing protein</fullName>
    </recommendedName>
</protein>
<evidence type="ECO:0000256" key="2">
    <source>
        <dbReference type="ARBA" id="ARBA00022692"/>
    </source>
</evidence>
<keyword evidence="4 5" id="KW-0472">Membrane</keyword>
<dbReference type="Proteomes" id="UP000223968">
    <property type="component" value="Unassembled WGS sequence"/>
</dbReference>
<dbReference type="PANTHER" id="PTHR23502:SF20">
    <property type="entry name" value="TRANSPORTER, PUTATIVE (AFU_ORTHOLOGUE AFUA_6G13880)-RELATED"/>
    <property type="match status" value="1"/>
</dbReference>
<dbReference type="GO" id="GO:0022857">
    <property type="term" value="F:transmembrane transporter activity"/>
    <property type="evidence" value="ECO:0007669"/>
    <property type="project" value="InterPro"/>
</dbReference>
<dbReference type="InterPro" id="IPR020846">
    <property type="entry name" value="MFS_dom"/>
</dbReference>
<dbReference type="GO" id="GO:0005886">
    <property type="term" value="C:plasma membrane"/>
    <property type="evidence" value="ECO:0007669"/>
    <property type="project" value="TreeGrafter"/>
</dbReference>
<comment type="subcellular location">
    <subcellularLocation>
        <location evidence="1">Membrane</location>
        <topology evidence="1">Multi-pass membrane protein</topology>
    </subcellularLocation>
</comment>
<evidence type="ECO:0000256" key="4">
    <source>
        <dbReference type="ARBA" id="ARBA00023136"/>
    </source>
</evidence>
<feature type="transmembrane region" description="Helical" evidence="5">
    <location>
        <begin position="79"/>
        <end position="99"/>
    </location>
</feature>
<dbReference type="Pfam" id="PF07690">
    <property type="entry name" value="MFS_1"/>
    <property type="match status" value="1"/>
</dbReference>
<feature type="transmembrane region" description="Helical" evidence="5">
    <location>
        <begin position="423"/>
        <end position="445"/>
    </location>
</feature>
<dbReference type="AlphaFoldDB" id="A0A2B7XCK4"/>
<keyword evidence="8" id="KW-1185">Reference proteome</keyword>
<evidence type="ECO:0000313" key="8">
    <source>
        <dbReference type="Proteomes" id="UP000223968"/>
    </source>
</evidence>
<evidence type="ECO:0000256" key="3">
    <source>
        <dbReference type="ARBA" id="ARBA00022989"/>
    </source>
</evidence>
<comment type="caution">
    <text evidence="7">The sequence shown here is derived from an EMBL/GenBank/DDBJ whole genome shotgun (WGS) entry which is preliminary data.</text>
</comment>
<gene>
    <name evidence="7" type="ORF">AJ79_06469</name>
</gene>
<keyword evidence="3 5" id="KW-1133">Transmembrane helix</keyword>
<dbReference type="SUPFAM" id="SSF103473">
    <property type="entry name" value="MFS general substrate transporter"/>
    <property type="match status" value="1"/>
</dbReference>
<feature type="transmembrane region" description="Helical" evidence="5">
    <location>
        <begin position="273"/>
        <end position="298"/>
    </location>
</feature>
<dbReference type="Gene3D" id="1.20.1250.20">
    <property type="entry name" value="MFS general substrate transporter like domains"/>
    <property type="match status" value="1"/>
</dbReference>
<evidence type="ECO:0000259" key="6">
    <source>
        <dbReference type="PROSITE" id="PS50850"/>
    </source>
</evidence>
<sequence>MAMDAQILNLKTKNGVVLVPQPSDNINEPYNWSNLRKNVLICTLAFSSGVSSSLGPMISPGLVLASETYKVTLDVASTYLVGFLILFTGFGTFFTAAAASIWGKRPVFVISTLMLLVTCIWGYFSKSFESLCAMRAIQGLASAPLETLVTSTVSDIFFVHQRGQKLAIWGLTANSGVLLGQVISGYIIQNLGLLTTFGITAIMFCLILPAMVFLVPESANLLEKPGKVDEKRETNGVNNGATKRPYRKELKLFNGRISDKSFWTLALKPLRMIMFPAVVFSTFVYGSYFTLLVIFSVLSTNVFTSPQYGLTPSQVGLTNLPLLGVTLIGSPISGAVADWFARFMARRNNGIYEPEFRLVLMIPATMLSTLGFLGYGLSIDKGAPVAVPLTFMTLHSLSMPFAASASFTYVIDCHPKDANQAFVSINSVKALFTFVASMFVNGWYSTRGPKEVFTCIAAINLVLSVITVPMYIYGKRFRSVVRVTLDFPRVVLA</sequence>
<dbReference type="PANTHER" id="PTHR23502">
    <property type="entry name" value="MAJOR FACILITATOR SUPERFAMILY"/>
    <property type="match status" value="1"/>
</dbReference>
<name>A0A2B7XCK4_9EURO</name>
<dbReference type="PROSITE" id="PS50850">
    <property type="entry name" value="MFS"/>
    <property type="match status" value="1"/>
</dbReference>
<feature type="transmembrane region" description="Helical" evidence="5">
    <location>
        <begin position="318"/>
        <end position="337"/>
    </location>
</feature>
<dbReference type="STRING" id="1447875.A0A2B7XCK4"/>
<feature type="domain" description="Major facilitator superfamily (MFS) profile" evidence="6">
    <location>
        <begin position="1"/>
        <end position="475"/>
    </location>
</feature>
<evidence type="ECO:0000256" key="1">
    <source>
        <dbReference type="ARBA" id="ARBA00004141"/>
    </source>
</evidence>
<accession>A0A2B7XCK4</accession>
<dbReference type="OrthoDB" id="2585655at2759"/>
<evidence type="ECO:0000256" key="5">
    <source>
        <dbReference type="SAM" id="Phobius"/>
    </source>
</evidence>
<keyword evidence="2 5" id="KW-0812">Transmembrane</keyword>
<organism evidence="7 8">
    <name type="scientific">Helicocarpus griseus UAMH5409</name>
    <dbReference type="NCBI Taxonomy" id="1447875"/>
    <lineage>
        <taxon>Eukaryota</taxon>
        <taxon>Fungi</taxon>
        <taxon>Dikarya</taxon>
        <taxon>Ascomycota</taxon>
        <taxon>Pezizomycotina</taxon>
        <taxon>Eurotiomycetes</taxon>
        <taxon>Eurotiomycetidae</taxon>
        <taxon>Onygenales</taxon>
        <taxon>Ajellomycetaceae</taxon>
        <taxon>Helicocarpus</taxon>
    </lineage>
</organism>
<evidence type="ECO:0000313" key="7">
    <source>
        <dbReference type="EMBL" id="PGH06685.1"/>
    </source>
</evidence>
<feature type="transmembrane region" description="Helical" evidence="5">
    <location>
        <begin position="194"/>
        <end position="215"/>
    </location>
</feature>
<reference evidence="7 8" key="1">
    <citation type="submission" date="2017-10" db="EMBL/GenBank/DDBJ databases">
        <title>Comparative genomics in systemic dimorphic fungi from Ajellomycetaceae.</title>
        <authorList>
            <person name="Munoz J.F."/>
            <person name="Mcewen J.G."/>
            <person name="Clay O.K."/>
            <person name="Cuomo C.A."/>
        </authorList>
    </citation>
    <scope>NUCLEOTIDE SEQUENCE [LARGE SCALE GENOMIC DNA]</scope>
    <source>
        <strain evidence="7 8">UAMH5409</strain>
    </source>
</reference>
<proteinExistence type="predicted"/>
<dbReference type="InterPro" id="IPR011701">
    <property type="entry name" value="MFS"/>
</dbReference>
<dbReference type="InterPro" id="IPR036259">
    <property type="entry name" value="MFS_trans_sf"/>
</dbReference>
<feature type="transmembrane region" description="Helical" evidence="5">
    <location>
        <begin position="106"/>
        <end position="124"/>
    </location>
</feature>